<dbReference type="InterPro" id="IPR029058">
    <property type="entry name" value="AB_hydrolase_fold"/>
</dbReference>
<name>A0ABP8I203_9BURK</name>
<dbReference type="Gene3D" id="3.40.50.1820">
    <property type="entry name" value="alpha/beta hydrolase"/>
    <property type="match status" value="2"/>
</dbReference>
<dbReference type="PANTHER" id="PTHR42972">
    <property type="entry name" value="TOL-PAL SYSTEM PROTEIN TOLB"/>
    <property type="match status" value="1"/>
</dbReference>
<accession>A0ABP8I203</accession>
<dbReference type="Proteomes" id="UP001500975">
    <property type="component" value="Unassembled WGS sequence"/>
</dbReference>
<evidence type="ECO:0000313" key="1">
    <source>
        <dbReference type="EMBL" id="GAA4349417.1"/>
    </source>
</evidence>
<dbReference type="SUPFAM" id="SSF53474">
    <property type="entry name" value="alpha/beta-Hydrolases"/>
    <property type="match status" value="1"/>
</dbReference>
<reference evidence="2" key="1">
    <citation type="journal article" date="2019" name="Int. J. Syst. Evol. Microbiol.">
        <title>The Global Catalogue of Microorganisms (GCM) 10K type strain sequencing project: providing services to taxonomists for standard genome sequencing and annotation.</title>
        <authorList>
            <consortium name="The Broad Institute Genomics Platform"/>
            <consortium name="The Broad Institute Genome Sequencing Center for Infectious Disease"/>
            <person name="Wu L."/>
            <person name="Ma J."/>
        </authorList>
    </citation>
    <scope>NUCLEOTIDE SEQUENCE [LARGE SCALE GENOMIC DNA]</scope>
    <source>
        <strain evidence="2">JCM 17804</strain>
    </source>
</reference>
<proteinExistence type="predicted"/>
<gene>
    <name evidence="1" type="ORF">GCM10023165_36120</name>
</gene>
<evidence type="ECO:0000313" key="2">
    <source>
        <dbReference type="Proteomes" id="UP001500975"/>
    </source>
</evidence>
<keyword evidence="2" id="KW-1185">Reference proteome</keyword>
<dbReference type="RefSeq" id="WP_345539648.1">
    <property type="nucleotide sequence ID" value="NZ_BAABGJ010000059.1"/>
</dbReference>
<sequence length="355" mass="39148">MSNDVDAKVVQLGKYKVKRGQSSVSGLSSGAFMTVQLHLAHSSSFVGAGVIAGGPFRCAESYRGAALLAEDAYVQGAMYICMNPLVPQTAPDAERLADWAREAAAAGEIDEVEHLAGDRVYIFTGNKDEVVYSDVVERTRSFYRLLGVQAEHIAYHDDVPAGHSIITDNPEDSPLGANEPPYINHGGFMQSHDILRHIYGPLKPPSERLEGRLFRFDQTEFFGGEARASMSRYGYAYVPRAVEEGAPARVHIALHGCKQGYNYVNYVNGRPDIRNNPPYGNRYVTTTGYNHIADSNDIIVLYPQAQGTDDGETQNPDGCWDWWGYTSTSSRKPDYYSRNAIQIRAIHGMLTRLGG</sequence>
<comment type="caution">
    <text evidence="1">The sequence shown here is derived from an EMBL/GenBank/DDBJ whole genome shotgun (WGS) entry which is preliminary data.</text>
</comment>
<dbReference type="PANTHER" id="PTHR42972:SF8">
    <property type="entry name" value="POLYHYDROXYBUTYRATE DEPOLYMERASE"/>
    <property type="match status" value="1"/>
</dbReference>
<protein>
    <submittedName>
        <fullName evidence="1">PHB depolymerase family esterase</fullName>
    </submittedName>
</protein>
<organism evidence="1 2">
    <name type="scientific">Variovorax defluvii</name>
    <dbReference type="NCBI Taxonomy" id="913761"/>
    <lineage>
        <taxon>Bacteria</taxon>
        <taxon>Pseudomonadati</taxon>
        <taxon>Pseudomonadota</taxon>
        <taxon>Betaproteobacteria</taxon>
        <taxon>Burkholderiales</taxon>
        <taxon>Comamonadaceae</taxon>
        <taxon>Variovorax</taxon>
    </lineage>
</organism>
<dbReference type="EMBL" id="BAABGJ010000059">
    <property type="protein sequence ID" value="GAA4349417.1"/>
    <property type="molecule type" value="Genomic_DNA"/>
</dbReference>